<evidence type="ECO:0000256" key="1">
    <source>
        <dbReference type="SAM" id="Phobius"/>
    </source>
</evidence>
<name>A0ABQ6H900_9GAMM</name>
<gene>
    <name evidence="2" type="ORF">theurythT_28080</name>
</gene>
<sequence length="170" mass="19038">MVGDLASQKKETWLAEFMIIITVLGILIASFITYFSGSEEEFNSAGLQRMASSFSSKVNVVHSQWLMDNQPNIVELQTTDVDGNAIVEAINVNRKGWIDTQTTTIDCFKIWQQAMDTPLNFMNETIAVVALNLREQNKQVCRYSLPNGSYLEYSPKNGQVIVNTAFTNNG</sequence>
<comment type="caution">
    <text evidence="2">The sequence shown here is derived from an EMBL/GenBank/DDBJ whole genome shotgun (WGS) entry which is preliminary data.</text>
</comment>
<keyword evidence="1" id="KW-0472">Membrane</keyword>
<evidence type="ECO:0000313" key="2">
    <source>
        <dbReference type="EMBL" id="GLX83356.1"/>
    </source>
</evidence>
<dbReference type="EMBL" id="BSSU01000014">
    <property type="protein sequence ID" value="GLX83356.1"/>
    <property type="molecule type" value="Genomic_DNA"/>
</dbReference>
<dbReference type="RefSeq" id="WP_284208779.1">
    <property type="nucleotide sequence ID" value="NZ_BSSU01000014.1"/>
</dbReference>
<accession>A0ABQ6H900</accession>
<dbReference type="Proteomes" id="UP001157133">
    <property type="component" value="Unassembled WGS sequence"/>
</dbReference>
<feature type="transmembrane region" description="Helical" evidence="1">
    <location>
        <begin position="12"/>
        <end position="35"/>
    </location>
</feature>
<proteinExistence type="predicted"/>
<keyword evidence="1" id="KW-0812">Transmembrane</keyword>
<keyword evidence="3" id="KW-1185">Reference proteome</keyword>
<reference evidence="2 3" key="1">
    <citation type="submission" date="2023-03" db="EMBL/GenBank/DDBJ databases">
        <title>Draft genome sequence of Thalassotalea eurytherma JCM 18482T.</title>
        <authorList>
            <person name="Sawabe T."/>
        </authorList>
    </citation>
    <scope>NUCLEOTIDE SEQUENCE [LARGE SCALE GENOMIC DNA]</scope>
    <source>
        <strain evidence="2 3">JCM 18482</strain>
    </source>
</reference>
<protein>
    <recommendedName>
        <fullName evidence="4">Type II secretion system protein</fullName>
    </recommendedName>
</protein>
<evidence type="ECO:0008006" key="4">
    <source>
        <dbReference type="Google" id="ProtNLM"/>
    </source>
</evidence>
<keyword evidence="1" id="KW-1133">Transmembrane helix</keyword>
<evidence type="ECO:0000313" key="3">
    <source>
        <dbReference type="Proteomes" id="UP001157133"/>
    </source>
</evidence>
<organism evidence="2 3">
    <name type="scientific">Thalassotalea eurytherma</name>
    <dbReference type="NCBI Taxonomy" id="1144278"/>
    <lineage>
        <taxon>Bacteria</taxon>
        <taxon>Pseudomonadati</taxon>
        <taxon>Pseudomonadota</taxon>
        <taxon>Gammaproteobacteria</taxon>
        <taxon>Alteromonadales</taxon>
        <taxon>Colwelliaceae</taxon>
        <taxon>Thalassotalea</taxon>
    </lineage>
</organism>